<protein>
    <submittedName>
        <fullName evidence="1">Uncharacterized protein</fullName>
    </submittedName>
</protein>
<dbReference type="InParanoid" id="A0A139W9Z6"/>
<reference evidence="1 2" key="2">
    <citation type="journal article" date="2010" name="Nucleic Acids Res.">
        <title>BeetleBase in 2010: revisions to provide comprehensive genomic information for Tribolium castaneum.</title>
        <authorList>
            <person name="Kim H.S."/>
            <person name="Murphy T."/>
            <person name="Xia J."/>
            <person name="Caragea D."/>
            <person name="Park Y."/>
            <person name="Beeman R.W."/>
            <person name="Lorenzen M.D."/>
            <person name="Butcher S."/>
            <person name="Manak J.R."/>
            <person name="Brown S.J."/>
        </authorList>
    </citation>
    <scope>NUCLEOTIDE SEQUENCE [LARGE SCALE GENOMIC DNA]</scope>
    <source>
        <strain evidence="1 2">Georgia GA2</strain>
    </source>
</reference>
<proteinExistence type="predicted"/>
<gene>
    <name evidence="1" type="primary">AUGUSTUS-3.0.2_34948</name>
    <name evidence="1" type="ORF">TcasGA2_TC034948</name>
</gene>
<name>A0A139W9Z6_TRICA</name>
<feature type="non-terminal residue" evidence="1">
    <location>
        <position position="1"/>
    </location>
</feature>
<dbReference type="Proteomes" id="UP000007266">
    <property type="component" value="Unassembled WGS sequence"/>
</dbReference>
<evidence type="ECO:0000313" key="1">
    <source>
        <dbReference type="EMBL" id="KYB24730.1"/>
    </source>
</evidence>
<accession>A0A139W9Z6</accession>
<dbReference type="Gene3D" id="3.40.190.10">
    <property type="entry name" value="Periplasmic binding protein-like II"/>
    <property type="match status" value="1"/>
</dbReference>
<dbReference type="AlphaFoldDB" id="A0A139W9Z6"/>
<sequence length="56" mass="6463">FIISLAHQPPFVIKKELDENNDVQWEGIEVRLVNLLSKLFNFTTDYREAGQTSKLG</sequence>
<evidence type="ECO:0000313" key="2">
    <source>
        <dbReference type="Proteomes" id="UP000007266"/>
    </source>
</evidence>
<feature type="non-terminal residue" evidence="1">
    <location>
        <position position="56"/>
    </location>
</feature>
<organism evidence="1 2">
    <name type="scientific">Tribolium castaneum</name>
    <name type="common">Red flour beetle</name>
    <dbReference type="NCBI Taxonomy" id="7070"/>
    <lineage>
        <taxon>Eukaryota</taxon>
        <taxon>Metazoa</taxon>
        <taxon>Ecdysozoa</taxon>
        <taxon>Arthropoda</taxon>
        <taxon>Hexapoda</taxon>
        <taxon>Insecta</taxon>
        <taxon>Pterygota</taxon>
        <taxon>Neoptera</taxon>
        <taxon>Endopterygota</taxon>
        <taxon>Coleoptera</taxon>
        <taxon>Polyphaga</taxon>
        <taxon>Cucujiformia</taxon>
        <taxon>Tenebrionidae</taxon>
        <taxon>Tenebrionidae incertae sedis</taxon>
        <taxon>Tribolium</taxon>
    </lineage>
</organism>
<keyword evidence="2" id="KW-1185">Reference proteome</keyword>
<reference evidence="1 2" key="1">
    <citation type="journal article" date="2008" name="Nature">
        <title>The genome of the model beetle and pest Tribolium castaneum.</title>
        <authorList>
            <consortium name="Tribolium Genome Sequencing Consortium"/>
            <person name="Richards S."/>
            <person name="Gibbs R.A."/>
            <person name="Weinstock G.M."/>
            <person name="Brown S.J."/>
            <person name="Denell R."/>
            <person name="Beeman R.W."/>
            <person name="Gibbs R."/>
            <person name="Beeman R.W."/>
            <person name="Brown S.J."/>
            <person name="Bucher G."/>
            <person name="Friedrich M."/>
            <person name="Grimmelikhuijzen C.J."/>
            <person name="Klingler M."/>
            <person name="Lorenzen M."/>
            <person name="Richards S."/>
            <person name="Roth S."/>
            <person name="Schroder R."/>
            <person name="Tautz D."/>
            <person name="Zdobnov E.M."/>
            <person name="Muzny D."/>
            <person name="Gibbs R.A."/>
            <person name="Weinstock G.M."/>
            <person name="Attaway T."/>
            <person name="Bell S."/>
            <person name="Buhay C.J."/>
            <person name="Chandrabose M.N."/>
            <person name="Chavez D."/>
            <person name="Clerk-Blankenburg K.P."/>
            <person name="Cree A."/>
            <person name="Dao M."/>
            <person name="Davis C."/>
            <person name="Chacko J."/>
            <person name="Dinh H."/>
            <person name="Dugan-Rocha S."/>
            <person name="Fowler G."/>
            <person name="Garner T.T."/>
            <person name="Garnes J."/>
            <person name="Gnirke A."/>
            <person name="Hawes A."/>
            <person name="Hernandez J."/>
            <person name="Hines S."/>
            <person name="Holder M."/>
            <person name="Hume J."/>
            <person name="Jhangiani S.N."/>
            <person name="Joshi V."/>
            <person name="Khan Z.M."/>
            <person name="Jackson L."/>
            <person name="Kovar C."/>
            <person name="Kowis A."/>
            <person name="Lee S."/>
            <person name="Lewis L.R."/>
            <person name="Margolis J."/>
            <person name="Morgan M."/>
            <person name="Nazareth L.V."/>
            <person name="Nguyen N."/>
            <person name="Okwuonu G."/>
            <person name="Parker D."/>
            <person name="Richards S."/>
            <person name="Ruiz S.J."/>
            <person name="Santibanez J."/>
            <person name="Savard J."/>
            <person name="Scherer S.E."/>
            <person name="Schneider B."/>
            <person name="Sodergren E."/>
            <person name="Tautz D."/>
            <person name="Vattahil S."/>
            <person name="Villasana D."/>
            <person name="White C.S."/>
            <person name="Wright R."/>
            <person name="Park Y."/>
            <person name="Beeman R.W."/>
            <person name="Lord J."/>
            <person name="Oppert B."/>
            <person name="Lorenzen M."/>
            <person name="Brown S."/>
            <person name="Wang L."/>
            <person name="Savard J."/>
            <person name="Tautz D."/>
            <person name="Richards S."/>
            <person name="Weinstock G."/>
            <person name="Gibbs R.A."/>
            <person name="Liu Y."/>
            <person name="Worley K."/>
            <person name="Weinstock G."/>
            <person name="Elsik C.G."/>
            <person name="Reese J.T."/>
            <person name="Elhaik E."/>
            <person name="Landan G."/>
            <person name="Graur D."/>
            <person name="Arensburger P."/>
            <person name="Atkinson P."/>
            <person name="Beeman R.W."/>
            <person name="Beidler J."/>
            <person name="Brown S.J."/>
            <person name="Demuth J.P."/>
            <person name="Drury D.W."/>
            <person name="Du Y.Z."/>
            <person name="Fujiwara H."/>
            <person name="Lorenzen M."/>
            <person name="Maselli V."/>
            <person name="Osanai M."/>
            <person name="Park Y."/>
            <person name="Robertson H.M."/>
            <person name="Tu Z."/>
            <person name="Wang J.J."/>
            <person name="Wang S."/>
            <person name="Richards S."/>
            <person name="Song H."/>
            <person name="Zhang L."/>
            <person name="Sodergren E."/>
            <person name="Werner D."/>
            <person name="Stanke M."/>
            <person name="Morgenstern B."/>
            <person name="Solovyev V."/>
            <person name="Kosarev P."/>
            <person name="Brown G."/>
            <person name="Chen H.C."/>
            <person name="Ermolaeva O."/>
            <person name="Hlavina W."/>
            <person name="Kapustin Y."/>
            <person name="Kiryutin B."/>
            <person name="Kitts P."/>
            <person name="Maglott D."/>
            <person name="Pruitt K."/>
            <person name="Sapojnikov V."/>
            <person name="Souvorov A."/>
            <person name="Mackey A.J."/>
            <person name="Waterhouse R.M."/>
            <person name="Wyder S."/>
            <person name="Zdobnov E.M."/>
            <person name="Zdobnov E.M."/>
            <person name="Wyder S."/>
            <person name="Kriventseva E.V."/>
            <person name="Kadowaki T."/>
            <person name="Bork P."/>
            <person name="Aranda M."/>
            <person name="Bao R."/>
            <person name="Beermann A."/>
            <person name="Berns N."/>
            <person name="Bolognesi R."/>
            <person name="Bonneton F."/>
            <person name="Bopp D."/>
            <person name="Brown S.J."/>
            <person name="Bucher G."/>
            <person name="Butts T."/>
            <person name="Chaumot A."/>
            <person name="Denell R.E."/>
            <person name="Ferrier D.E."/>
            <person name="Friedrich M."/>
            <person name="Gordon C.M."/>
            <person name="Jindra M."/>
            <person name="Klingler M."/>
            <person name="Lan Q."/>
            <person name="Lattorff H.M."/>
            <person name="Laudet V."/>
            <person name="von Levetsow C."/>
            <person name="Liu Z."/>
            <person name="Lutz R."/>
            <person name="Lynch J.A."/>
            <person name="da Fonseca R.N."/>
            <person name="Posnien N."/>
            <person name="Reuter R."/>
            <person name="Roth S."/>
            <person name="Savard J."/>
            <person name="Schinko J.B."/>
            <person name="Schmitt C."/>
            <person name="Schoppmeier M."/>
            <person name="Schroder R."/>
            <person name="Shippy T.D."/>
            <person name="Simonnet F."/>
            <person name="Marques-Souza H."/>
            <person name="Tautz D."/>
            <person name="Tomoyasu Y."/>
            <person name="Trauner J."/>
            <person name="Van der Zee M."/>
            <person name="Vervoort M."/>
            <person name="Wittkopp N."/>
            <person name="Wimmer E.A."/>
            <person name="Yang X."/>
            <person name="Jones A.K."/>
            <person name="Sattelle D.B."/>
            <person name="Ebert P.R."/>
            <person name="Nelson D."/>
            <person name="Scott J.G."/>
            <person name="Beeman R.W."/>
            <person name="Muthukrishnan S."/>
            <person name="Kramer K.J."/>
            <person name="Arakane Y."/>
            <person name="Beeman R.W."/>
            <person name="Zhu Q."/>
            <person name="Hogenkamp D."/>
            <person name="Dixit R."/>
            <person name="Oppert B."/>
            <person name="Jiang H."/>
            <person name="Zou Z."/>
            <person name="Marshall J."/>
            <person name="Elpidina E."/>
            <person name="Vinokurov K."/>
            <person name="Oppert C."/>
            <person name="Zou Z."/>
            <person name="Evans J."/>
            <person name="Lu Z."/>
            <person name="Zhao P."/>
            <person name="Sumathipala N."/>
            <person name="Altincicek B."/>
            <person name="Vilcinskas A."/>
            <person name="Williams M."/>
            <person name="Hultmark D."/>
            <person name="Hetru C."/>
            <person name="Jiang H."/>
            <person name="Grimmelikhuijzen C.J."/>
            <person name="Hauser F."/>
            <person name="Cazzamali G."/>
            <person name="Williamson M."/>
            <person name="Park Y."/>
            <person name="Li B."/>
            <person name="Tanaka Y."/>
            <person name="Predel R."/>
            <person name="Neupert S."/>
            <person name="Schachtner J."/>
            <person name="Verleyen P."/>
            <person name="Raible F."/>
            <person name="Bork P."/>
            <person name="Friedrich M."/>
            <person name="Walden K.K."/>
            <person name="Robertson H.M."/>
            <person name="Angeli S."/>
            <person name="Foret S."/>
            <person name="Bucher G."/>
            <person name="Schuetz S."/>
            <person name="Maleszka R."/>
            <person name="Wimmer E.A."/>
            <person name="Beeman R.W."/>
            <person name="Lorenzen M."/>
            <person name="Tomoyasu Y."/>
            <person name="Miller S.C."/>
            <person name="Grossmann D."/>
            <person name="Bucher G."/>
        </authorList>
    </citation>
    <scope>NUCLEOTIDE SEQUENCE [LARGE SCALE GENOMIC DNA]</scope>
    <source>
        <strain evidence="1 2">Georgia GA2</strain>
    </source>
</reference>
<dbReference type="EMBL" id="KQ971795">
    <property type="protein sequence ID" value="KYB24730.1"/>
    <property type="molecule type" value="Genomic_DNA"/>
</dbReference>